<dbReference type="EMBL" id="CP017839">
    <property type="protein sequence ID" value="APA98467.1"/>
    <property type="molecule type" value="Genomic_DNA"/>
</dbReference>
<evidence type="ECO:0000313" key="3">
    <source>
        <dbReference type="Proteomes" id="UP000180166"/>
    </source>
</evidence>
<accession>A0ABC8AWH3</accession>
<dbReference type="PANTHER" id="PTHR34724:SF2">
    <property type="entry name" value="OS12G0596101 PROTEIN"/>
    <property type="match status" value="1"/>
</dbReference>
<name>A0ABC8AWH3_9NOCA</name>
<protein>
    <submittedName>
        <fullName evidence="2">Uncharacterized protein</fullName>
    </submittedName>
</protein>
<dbReference type="PANTHER" id="PTHR34724">
    <property type="entry name" value="OS12G0596101 PROTEIN"/>
    <property type="match status" value="1"/>
</dbReference>
<evidence type="ECO:0000313" key="2">
    <source>
        <dbReference type="EMBL" id="APA98467.1"/>
    </source>
</evidence>
<proteinExistence type="predicted"/>
<dbReference type="AlphaFoldDB" id="A0ABC8AWH3"/>
<dbReference type="KEGG" id="nsr:NS506_04419"/>
<feature type="compositionally biased region" description="Polar residues" evidence="1">
    <location>
        <begin position="1"/>
        <end position="11"/>
    </location>
</feature>
<reference evidence="2 3" key="1">
    <citation type="submission" date="2016-10" db="EMBL/GenBank/DDBJ databases">
        <title>Genome sequence of Nocardia seriolae strain EM150506, isolated from Anguila japonica.</title>
        <authorList>
            <person name="Han H.-J."/>
        </authorList>
    </citation>
    <scope>NUCLEOTIDE SEQUENCE [LARGE SCALE GENOMIC DNA]</scope>
    <source>
        <strain evidence="2 3">EM150506</strain>
    </source>
</reference>
<gene>
    <name evidence="2" type="ORF">NS506_04419</name>
</gene>
<evidence type="ECO:0000256" key="1">
    <source>
        <dbReference type="SAM" id="MobiDB-lite"/>
    </source>
</evidence>
<feature type="region of interest" description="Disordered" evidence="1">
    <location>
        <begin position="1"/>
        <end position="21"/>
    </location>
</feature>
<dbReference type="Proteomes" id="UP000180166">
    <property type="component" value="Chromosome"/>
</dbReference>
<sequence>MLSVASGTMDRTSIDCPREESPVCQPVPCESCGKTTWSGCGEHIAEVKAVVPADQWCEGHED</sequence>
<organism evidence="2 3">
    <name type="scientific">Nocardia seriolae</name>
    <dbReference type="NCBI Taxonomy" id="37332"/>
    <lineage>
        <taxon>Bacteria</taxon>
        <taxon>Bacillati</taxon>
        <taxon>Actinomycetota</taxon>
        <taxon>Actinomycetes</taxon>
        <taxon>Mycobacteriales</taxon>
        <taxon>Nocardiaceae</taxon>
        <taxon>Nocardia</taxon>
    </lineage>
</organism>
<feature type="compositionally biased region" description="Basic and acidic residues" evidence="1">
    <location>
        <begin position="12"/>
        <end position="21"/>
    </location>
</feature>